<dbReference type="GO" id="GO:0008289">
    <property type="term" value="F:lipid binding"/>
    <property type="evidence" value="ECO:0007669"/>
    <property type="project" value="UniProtKB-KW"/>
</dbReference>
<accession>A0AAU7PQ72</accession>
<dbReference type="PROSITE" id="PS51482">
    <property type="entry name" value="DEGV"/>
    <property type="match status" value="1"/>
</dbReference>
<dbReference type="RefSeq" id="WP_349947050.1">
    <property type="nucleotide sequence ID" value="NZ_CP157940.1"/>
</dbReference>
<sequence length="280" mass="30773">MSYKIIGDSCLDITADLRKDPHFQIIPLILQVGNTQVIDDETFDQKSFLELVKSSSECPKTACPSPELYKEAFECDADQIFVIPLSEHLSGSYNSAVLGKKLYEEEHGNDGKKIAVLASNSASAGQLNIALYVQSLCQASLTFEEIEEKARIFIKNMHTYFVLESLDTLRKNGRLTGLQAFFATALNIKPVMGSDSGVIIKLDQARGINKALARMVEIAIKEGGDTRDKVLVISHCNNPQRAEHVKQEMLKQAVYKDVIIAETAGVATVYANDGGIVMTL</sequence>
<dbReference type="NCBIfam" id="TIGR00762">
    <property type="entry name" value="DegV"/>
    <property type="match status" value="1"/>
</dbReference>
<dbReference type="PANTHER" id="PTHR33434:SF2">
    <property type="entry name" value="FATTY ACID-BINDING PROTEIN TM_1468"/>
    <property type="match status" value="1"/>
</dbReference>
<dbReference type="InterPro" id="IPR043168">
    <property type="entry name" value="DegV_C"/>
</dbReference>
<evidence type="ECO:0000313" key="2">
    <source>
        <dbReference type="EMBL" id="XBS54405.1"/>
    </source>
</evidence>
<protein>
    <submittedName>
        <fullName evidence="2">DegV family protein</fullName>
    </submittedName>
</protein>
<dbReference type="Pfam" id="PF02645">
    <property type="entry name" value="DegV"/>
    <property type="match status" value="1"/>
</dbReference>
<reference evidence="2" key="1">
    <citation type="submission" date="2024-06" db="EMBL/GenBank/DDBJ databases">
        <title>Lacrimispora cavernae sp. nov., a novel anaerobe isolated from bat guano pile inside a cave.</title>
        <authorList>
            <person name="Miller S.L."/>
            <person name="Lu N."/>
            <person name="King J."/>
            <person name="Sankaranarayanan K."/>
            <person name="Lawson P.A."/>
        </authorList>
    </citation>
    <scope>NUCLEOTIDE SEQUENCE</scope>
    <source>
        <strain evidence="2">BS-2</strain>
    </source>
</reference>
<proteinExistence type="predicted"/>
<dbReference type="AlphaFoldDB" id="A0AAU7PQ72"/>
<dbReference type="SUPFAM" id="SSF82549">
    <property type="entry name" value="DAK1/DegV-like"/>
    <property type="match status" value="1"/>
</dbReference>
<dbReference type="EMBL" id="CP157940">
    <property type="protein sequence ID" value="XBS54405.1"/>
    <property type="molecule type" value="Genomic_DNA"/>
</dbReference>
<evidence type="ECO:0000256" key="1">
    <source>
        <dbReference type="ARBA" id="ARBA00023121"/>
    </source>
</evidence>
<keyword evidence="1" id="KW-0446">Lipid-binding</keyword>
<dbReference type="InterPro" id="IPR050270">
    <property type="entry name" value="DegV_domain_contain"/>
</dbReference>
<name>A0AAU7PQ72_9FIRM</name>
<dbReference type="PANTHER" id="PTHR33434">
    <property type="entry name" value="DEGV DOMAIN-CONTAINING PROTEIN DR_1986-RELATED"/>
    <property type="match status" value="1"/>
</dbReference>
<dbReference type="Gene3D" id="3.40.50.10440">
    <property type="entry name" value="Dihydroxyacetone kinase, domain 1"/>
    <property type="match status" value="1"/>
</dbReference>
<organism evidence="2">
    <name type="scientific">Lacrimispora sp. BS-2</name>
    <dbReference type="NCBI Taxonomy" id="3151850"/>
    <lineage>
        <taxon>Bacteria</taxon>
        <taxon>Bacillati</taxon>
        <taxon>Bacillota</taxon>
        <taxon>Clostridia</taxon>
        <taxon>Lachnospirales</taxon>
        <taxon>Lachnospiraceae</taxon>
        <taxon>Lacrimispora</taxon>
    </lineage>
</organism>
<dbReference type="Gene3D" id="2.20.28.50">
    <property type="entry name" value="degv family protein"/>
    <property type="match status" value="1"/>
</dbReference>
<dbReference type="InterPro" id="IPR003797">
    <property type="entry name" value="DegV"/>
</dbReference>
<dbReference type="Gene3D" id="3.30.1180.10">
    <property type="match status" value="1"/>
</dbReference>
<gene>
    <name evidence="2" type="ORF">ABFV83_01050</name>
</gene>